<keyword evidence="2 6" id="KW-0378">Hydrolase</keyword>
<dbReference type="SMART" id="SM00849">
    <property type="entry name" value="Lactamase_B"/>
    <property type="match status" value="1"/>
</dbReference>
<dbReference type="InterPro" id="IPR036527">
    <property type="entry name" value="SCP2_sterol-bd_dom_sf"/>
</dbReference>
<dbReference type="PANTHER" id="PTHR43223">
    <property type="entry name" value="ALKYL/ARYL-SULFATASE"/>
    <property type="match status" value="1"/>
</dbReference>
<dbReference type="CDD" id="cd07710">
    <property type="entry name" value="arylsulfatase_Sdsa1-like_MBL-fold"/>
    <property type="match status" value="1"/>
</dbReference>
<name>A0A2N7CBG6_VIBSP</name>
<dbReference type="AlphaFoldDB" id="A0A2N7CBG6"/>
<dbReference type="GO" id="GO:0046872">
    <property type="term" value="F:metal ion binding"/>
    <property type="evidence" value="ECO:0007669"/>
    <property type="project" value="UniProtKB-KW"/>
</dbReference>
<dbReference type="GO" id="GO:0046983">
    <property type="term" value="F:protein dimerization activity"/>
    <property type="evidence" value="ECO:0007669"/>
    <property type="project" value="InterPro"/>
</dbReference>
<dbReference type="EMBL" id="MCSW01000194">
    <property type="protein sequence ID" value="PMF19289.1"/>
    <property type="molecule type" value="Genomic_DNA"/>
</dbReference>
<dbReference type="Proteomes" id="UP000235405">
    <property type="component" value="Unassembled WGS sequence"/>
</dbReference>
<reference evidence="7" key="1">
    <citation type="submission" date="2016-07" db="EMBL/GenBank/DDBJ databases">
        <title>Nontailed viruses are major unrecognized killers of bacteria in the ocean.</title>
        <authorList>
            <person name="Kauffman K."/>
            <person name="Hussain F."/>
            <person name="Yang J."/>
            <person name="Arevalo P."/>
            <person name="Brown J."/>
            <person name="Cutler M."/>
            <person name="Kelly L."/>
            <person name="Polz M.F."/>
        </authorList>
    </citation>
    <scope>NUCLEOTIDE SEQUENCE [LARGE SCALE GENOMIC DNA]</scope>
    <source>
        <strain evidence="7">10N.286.54.F3</strain>
    </source>
</reference>
<evidence type="ECO:0000313" key="6">
    <source>
        <dbReference type="EMBL" id="PMF19289.1"/>
    </source>
</evidence>
<dbReference type="Pfam" id="PF14863">
    <property type="entry name" value="Alkyl_sulf_dimr"/>
    <property type="match status" value="1"/>
</dbReference>
<comment type="similarity">
    <text evidence="4">Belongs to the metallo-beta-lactamase superfamily. Type III sulfatase family.</text>
</comment>
<dbReference type="Pfam" id="PF14864">
    <property type="entry name" value="Alkyl_sulf_C"/>
    <property type="match status" value="1"/>
</dbReference>
<proteinExistence type="inferred from homology"/>
<sequence>MDSESDSYEIQNQGNTMKKTIIALSILASCNVMAHSHHASERLTHGDHDHSFDMSEYDVVLSNNYDPFANGIEFLSPTMSAEQQSYFPLSENASTKLAGSFPEIIWRGEPLFTPEYNKENMEKALQEGKIHPELAAMEEAMTNPVIFKLSDRMYNAFGFEGASITFLQGDKGLIIIDAGSTAETGEAMLSAYRDATGDEREVHTIFYTHHHPDQWAGTEGLATREDFESGKINVIAHVDFQKKMNEESGIYLNQQSIRTAYAFGAFIPHNNDYDKGVNQGVGYPADIVMQSQNKSFFAPNILVDDLMIMKVDGLTLEFFHTPGEAPDGVALYVHETGDMVGGDTIQGETIPNLYTIRGTEYRDGLEWADSIDRMRRYQPKTLSLHHGRSAVSQERVEDVMKAYADSLRYMQDQTVRHINKGYTMHELSDSIRLPEELKDHDYLRPLRGSEYQNVANIYAGNVGWFNGDASELAKPAHKDMAQLYVDMMGGSDAIRKAADRMIEKQQYGEAMQILTHVIRVDHNDMYARGQKAVALERWGWEQSTPGWRHWALTGAAELRGELDGVLDTMNFFGDASKFVEAPTDDVMSLIPTRLIAEQLNTNETHVINLVVDGSPYLVNVSNRTMAVDNGFSSESADLTVDISKQDLVHLFLVKDINVEESTAKATKGDIKQLQRLVDVIDTFSPFYLHLR</sequence>
<dbReference type="Pfam" id="PF00753">
    <property type="entry name" value="Lactamase_B"/>
    <property type="match status" value="1"/>
</dbReference>
<keyword evidence="1" id="KW-0479">Metal-binding</keyword>
<dbReference type="PANTHER" id="PTHR43223:SF2">
    <property type="entry name" value="METALLO-BETA-LACTAMASE DOMAIN-CONTAINING PROTEIN"/>
    <property type="match status" value="1"/>
</dbReference>
<dbReference type="Gene3D" id="3.60.15.30">
    <property type="entry name" value="Metallo-beta-lactamase domain"/>
    <property type="match status" value="1"/>
</dbReference>
<dbReference type="InterPro" id="IPR052195">
    <property type="entry name" value="Bact_Alkyl/Aryl-Sulfatase"/>
</dbReference>
<dbReference type="InterPro" id="IPR044097">
    <property type="entry name" value="Bds1/SdsA1_MBL-fold"/>
</dbReference>
<evidence type="ECO:0000256" key="2">
    <source>
        <dbReference type="ARBA" id="ARBA00022801"/>
    </source>
</evidence>
<dbReference type="GO" id="GO:0018741">
    <property type="term" value="F:linear primary-alkylsulfatase activity"/>
    <property type="evidence" value="ECO:0007669"/>
    <property type="project" value="InterPro"/>
</dbReference>
<evidence type="ECO:0000313" key="7">
    <source>
        <dbReference type="Proteomes" id="UP000235405"/>
    </source>
</evidence>
<comment type="caution">
    <text evidence="6">The sequence shown here is derived from an EMBL/GenBank/DDBJ whole genome shotgun (WGS) entry which is preliminary data.</text>
</comment>
<gene>
    <name evidence="6" type="ORF">BCV19_13765</name>
</gene>
<dbReference type="GO" id="GO:0018909">
    <property type="term" value="P:dodecyl sulfate metabolic process"/>
    <property type="evidence" value="ECO:0007669"/>
    <property type="project" value="InterPro"/>
</dbReference>
<dbReference type="Gene3D" id="3.30.1050.10">
    <property type="entry name" value="SCP2 sterol-binding domain"/>
    <property type="match status" value="1"/>
</dbReference>
<evidence type="ECO:0000256" key="1">
    <source>
        <dbReference type="ARBA" id="ARBA00022723"/>
    </source>
</evidence>
<organism evidence="6 7">
    <name type="scientific">Vibrio splendidus</name>
    <dbReference type="NCBI Taxonomy" id="29497"/>
    <lineage>
        <taxon>Bacteria</taxon>
        <taxon>Pseudomonadati</taxon>
        <taxon>Pseudomonadota</taxon>
        <taxon>Gammaproteobacteria</taxon>
        <taxon>Vibrionales</taxon>
        <taxon>Vibrionaceae</taxon>
        <taxon>Vibrio</taxon>
    </lineage>
</organism>
<accession>A0A2N7CBG6</accession>
<dbReference type="InterPro" id="IPR038536">
    <property type="entry name" value="Alkyl/aryl-sulf_dimr_sf"/>
</dbReference>
<feature type="domain" description="Metallo-beta-lactamase" evidence="5">
    <location>
        <begin position="161"/>
        <end position="386"/>
    </location>
</feature>
<dbReference type="InterPro" id="IPR029228">
    <property type="entry name" value="Alkyl_sulf_dimr"/>
</dbReference>
<evidence type="ECO:0000256" key="4">
    <source>
        <dbReference type="ARBA" id="ARBA00033751"/>
    </source>
</evidence>
<evidence type="ECO:0000256" key="3">
    <source>
        <dbReference type="ARBA" id="ARBA00022833"/>
    </source>
</evidence>
<evidence type="ECO:0000259" key="5">
    <source>
        <dbReference type="SMART" id="SM00849"/>
    </source>
</evidence>
<dbReference type="SUPFAM" id="SSF55718">
    <property type="entry name" value="SCP-like"/>
    <property type="match status" value="1"/>
</dbReference>
<dbReference type="InterPro" id="IPR029229">
    <property type="entry name" value="Alkyl_sulf_C"/>
</dbReference>
<dbReference type="InterPro" id="IPR001279">
    <property type="entry name" value="Metallo-B-lactamas"/>
</dbReference>
<dbReference type="InterPro" id="IPR036866">
    <property type="entry name" value="RibonucZ/Hydroxyglut_hydro"/>
</dbReference>
<dbReference type="Gene3D" id="1.25.40.880">
    <property type="entry name" value="Alkyl sulfatase, dimerisation domain"/>
    <property type="match status" value="1"/>
</dbReference>
<dbReference type="SUPFAM" id="SSF56281">
    <property type="entry name" value="Metallo-hydrolase/oxidoreductase"/>
    <property type="match status" value="1"/>
</dbReference>
<protein>
    <submittedName>
        <fullName evidence="6">MBL fold metallo-hydrolase</fullName>
    </submittedName>
</protein>
<keyword evidence="3" id="KW-0862">Zinc</keyword>